<dbReference type="PANTHER" id="PTHR13887:SF14">
    <property type="entry name" value="DISULFIDE BOND FORMATION PROTEIN D"/>
    <property type="match status" value="1"/>
</dbReference>
<comment type="similarity">
    <text evidence="1">Belongs to the thioredoxin family. DsbA subfamily.</text>
</comment>
<dbReference type="InterPro" id="IPR012336">
    <property type="entry name" value="Thioredoxin-like_fold"/>
</dbReference>
<keyword evidence="6" id="KW-0812">Transmembrane</keyword>
<evidence type="ECO:0000256" key="2">
    <source>
        <dbReference type="ARBA" id="ARBA00022729"/>
    </source>
</evidence>
<gene>
    <name evidence="9" type="ORF">UFOPK2731_00168</name>
    <name evidence="10" type="ORF">UFOPK3161_00437</name>
    <name evidence="8" type="ORF">UFOPK3962_00450</name>
    <name evidence="11" type="ORF">UFOPK4427_00394</name>
</gene>
<dbReference type="GO" id="GO:0016491">
    <property type="term" value="F:oxidoreductase activity"/>
    <property type="evidence" value="ECO:0007669"/>
    <property type="project" value="UniProtKB-KW"/>
</dbReference>
<dbReference type="InterPro" id="IPR036249">
    <property type="entry name" value="Thioredoxin-like_sf"/>
</dbReference>
<evidence type="ECO:0000259" key="7">
    <source>
        <dbReference type="Pfam" id="PF13462"/>
    </source>
</evidence>
<dbReference type="SUPFAM" id="SSF52833">
    <property type="entry name" value="Thioredoxin-like"/>
    <property type="match status" value="1"/>
</dbReference>
<dbReference type="AlphaFoldDB" id="A0A6J5YYK3"/>
<evidence type="ECO:0000313" key="8">
    <source>
        <dbReference type="EMBL" id="CAB4334148.1"/>
    </source>
</evidence>
<keyword evidence="4" id="KW-1015">Disulfide bond</keyword>
<keyword evidence="6" id="KW-1133">Transmembrane helix</keyword>
<dbReference type="EMBL" id="CAEZYO010000003">
    <property type="protein sequence ID" value="CAB4721646.1"/>
    <property type="molecule type" value="Genomic_DNA"/>
</dbReference>
<evidence type="ECO:0000256" key="3">
    <source>
        <dbReference type="ARBA" id="ARBA00023002"/>
    </source>
</evidence>
<evidence type="ECO:0000313" key="10">
    <source>
        <dbReference type="EMBL" id="CAB4819115.1"/>
    </source>
</evidence>
<evidence type="ECO:0000256" key="5">
    <source>
        <dbReference type="ARBA" id="ARBA00023284"/>
    </source>
</evidence>
<sequence length="239" mass="25546">MAKQVKATKASGGDNFTRWLVIGMVTLVVATGAIFSVVGQKTKANESFAALNNFKVGAPVSASVDVANGSGITINTGAAKTIDLWEDPQCPICNTFEGANGAYIDDLVRTKKANVVYHVLSFLGNESVTAANAAYCAADEGHYLDFHKAMYMVQPALENSGFYTPKNLVKIGGYVGLTSNKFVDCVTKGSKLDQVKAAYDSMAKYNVKGTPTVFFNGKLWERKNSGFVLDEFSAAFEAS</sequence>
<dbReference type="EMBL" id="CAFABC010000006">
    <property type="protein sequence ID" value="CAB4819115.1"/>
    <property type="molecule type" value="Genomic_DNA"/>
</dbReference>
<evidence type="ECO:0000313" key="9">
    <source>
        <dbReference type="EMBL" id="CAB4721646.1"/>
    </source>
</evidence>
<evidence type="ECO:0000256" key="1">
    <source>
        <dbReference type="ARBA" id="ARBA00005791"/>
    </source>
</evidence>
<evidence type="ECO:0000256" key="4">
    <source>
        <dbReference type="ARBA" id="ARBA00023157"/>
    </source>
</evidence>
<dbReference type="Pfam" id="PF13462">
    <property type="entry name" value="Thioredoxin_4"/>
    <property type="match status" value="1"/>
</dbReference>
<dbReference type="CDD" id="cd02972">
    <property type="entry name" value="DsbA_family"/>
    <property type="match status" value="1"/>
</dbReference>
<dbReference type="Gene3D" id="3.40.30.10">
    <property type="entry name" value="Glutaredoxin"/>
    <property type="match status" value="1"/>
</dbReference>
<accession>A0A6J5YYK3</accession>
<proteinExistence type="inferred from homology"/>
<keyword evidence="2" id="KW-0732">Signal</keyword>
<protein>
    <submittedName>
        <fullName evidence="8">Unannotated protein</fullName>
    </submittedName>
</protein>
<feature type="domain" description="Thioredoxin-like fold" evidence="7">
    <location>
        <begin position="75"/>
        <end position="223"/>
    </location>
</feature>
<evidence type="ECO:0000256" key="6">
    <source>
        <dbReference type="SAM" id="Phobius"/>
    </source>
</evidence>
<keyword evidence="3" id="KW-0560">Oxidoreductase</keyword>
<feature type="transmembrane region" description="Helical" evidence="6">
    <location>
        <begin position="19"/>
        <end position="38"/>
    </location>
</feature>
<name>A0A6J5YYK3_9ZZZZ</name>
<reference evidence="8" key="1">
    <citation type="submission" date="2020-05" db="EMBL/GenBank/DDBJ databases">
        <authorList>
            <person name="Chiriac C."/>
            <person name="Salcher M."/>
            <person name="Ghai R."/>
            <person name="Kavagutti S V."/>
        </authorList>
    </citation>
    <scope>NUCLEOTIDE SEQUENCE</scope>
</reference>
<dbReference type="EMBL" id="CAFBRY010000006">
    <property type="protein sequence ID" value="CAB5139425.1"/>
    <property type="molecule type" value="Genomic_DNA"/>
</dbReference>
<keyword evidence="6" id="KW-0472">Membrane</keyword>
<dbReference type="EMBL" id="CAESAH010000007">
    <property type="protein sequence ID" value="CAB4334148.1"/>
    <property type="molecule type" value="Genomic_DNA"/>
</dbReference>
<organism evidence="8">
    <name type="scientific">freshwater metagenome</name>
    <dbReference type="NCBI Taxonomy" id="449393"/>
    <lineage>
        <taxon>unclassified sequences</taxon>
        <taxon>metagenomes</taxon>
        <taxon>ecological metagenomes</taxon>
    </lineage>
</organism>
<evidence type="ECO:0000313" key="11">
    <source>
        <dbReference type="EMBL" id="CAB5139425.1"/>
    </source>
</evidence>
<dbReference type="PANTHER" id="PTHR13887">
    <property type="entry name" value="GLUTATHIONE S-TRANSFERASE KAPPA"/>
    <property type="match status" value="1"/>
</dbReference>
<keyword evidence="5" id="KW-0676">Redox-active center</keyword>